<evidence type="ECO:0000313" key="1">
    <source>
        <dbReference type="EMBL" id="EJW86336.1"/>
    </source>
</evidence>
<dbReference type="EMBL" id="ADBV01000773">
    <property type="protein sequence ID" value="EJW86336.1"/>
    <property type="molecule type" value="Genomic_DNA"/>
</dbReference>
<dbReference type="Proteomes" id="UP000004810">
    <property type="component" value="Unassembled WGS sequence"/>
</dbReference>
<dbReference type="AlphaFoldDB" id="J9EUR4"/>
<sequence>MKNNYRRSIKHYRGKIISVTGSNNLFAEESLLLCIQRTAFRKQQQLQQQKVKGKIESSRMVAALLMQHQQSHNTSNGKFVYLSNY</sequence>
<evidence type="ECO:0000313" key="2">
    <source>
        <dbReference type="Proteomes" id="UP000004810"/>
    </source>
</evidence>
<name>J9EUR4_WUCBA</name>
<comment type="caution">
    <text evidence="1">The sequence shown here is derived from an EMBL/GenBank/DDBJ whole genome shotgun (WGS) entry which is preliminary data.</text>
</comment>
<accession>J9EUR4</accession>
<reference evidence="2" key="1">
    <citation type="submission" date="2012-08" db="EMBL/GenBank/DDBJ databases">
        <title>The Genome Sequence of Wuchereria bancrofti.</title>
        <authorList>
            <person name="Nutman T.B."/>
            <person name="Fink D.L."/>
            <person name="Russ C."/>
            <person name="Young S."/>
            <person name="Zeng Q."/>
            <person name="Koehrsen M."/>
            <person name="Alvarado L."/>
            <person name="Berlin A."/>
            <person name="Chapman S.B."/>
            <person name="Chen Z."/>
            <person name="Freedman E."/>
            <person name="Gellesch M."/>
            <person name="Goldberg J."/>
            <person name="Griggs A."/>
            <person name="Gujja S."/>
            <person name="Heilman E.R."/>
            <person name="Heiman D."/>
            <person name="Hepburn T."/>
            <person name="Howarth C."/>
            <person name="Jen D."/>
            <person name="Larson L."/>
            <person name="Lewis B."/>
            <person name="Mehta T."/>
            <person name="Park D."/>
            <person name="Pearson M."/>
            <person name="Roberts A."/>
            <person name="Saif S."/>
            <person name="Shea T."/>
            <person name="Shenoy N."/>
            <person name="Sisk P."/>
            <person name="Stolte C."/>
            <person name="Sykes S."/>
            <person name="Walk T."/>
            <person name="White J."/>
            <person name="Yandava C."/>
            <person name="Haas B."/>
            <person name="Henn M.R."/>
            <person name="Nusbaum C."/>
            <person name="Birren B."/>
        </authorList>
    </citation>
    <scope>NUCLEOTIDE SEQUENCE [LARGE SCALE GENOMIC DNA]</scope>
    <source>
        <strain evidence="2">NA</strain>
    </source>
</reference>
<organism evidence="1 2">
    <name type="scientific">Wuchereria bancrofti</name>
    <dbReference type="NCBI Taxonomy" id="6293"/>
    <lineage>
        <taxon>Eukaryota</taxon>
        <taxon>Metazoa</taxon>
        <taxon>Ecdysozoa</taxon>
        <taxon>Nematoda</taxon>
        <taxon>Chromadorea</taxon>
        <taxon>Rhabditida</taxon>
        <taxon>Spirurina</taxon>
        <taxon>Spiruromorpha</taxon>
        <taxon>Filarioidea</taxon>
        <taxon>Onchocercidae</taxon>
        <taxon>Wuchereria</taxon>
    </lineage>
</organism>
<gene>
    <name evidence="1" type="ORF">WUBG_02753</name>
</gene>
<proteinExistence type="predicted"/>
<protein>
    <submittedName>
        <fullName evidence="1">Uncharacterized protein</fullName>
    </submittedName>
</protein>